<organism evidence="2 3">
    <name type="scientific">Cichlidogyrus casuarinus</name>
    <dbReference type="NCBI Taxonomy" id="1844966"/>
    <lineage>
        <taxon>Eukaryota</taxon>
        <taxon>Metazoa</taxon>
        <taxon>Spiralia</taxon>
        <taxon>Lophotrochozoa</taxon>
        <taxon>Platyhelminthes</taxon>
        <taxon>Monogenea</taxon>
        <taxon>Monopisthocotylea</taxon>
        <taxon>Dactylogyridea</taxon>
        <taxon>Ancyrocephalidae</taxon>
        <taxon>Cichlidogyrus</taxon>
    </lineage>
</organism>
<feature type="compositionally biased region" description="Polar residues" evidence="1">
    <location>
        <begin position="385"/>
        <end position="395"/>
    </location>
</feature>
<sequence length="630" mass="67316">MLLPPCDTQNLKQSSLNTSALNNVFLNKALRDFDPKNEKLPPPKAKSSPPKGGKLSEKSPIKNNNNKNASSSPSKNKRQSAKNSPAKKSVTNSKLASSSNHKHIEESAGDISSCLYINDPGNYVPSQPYSPYGNDTCGSPIMPPPQQTKTLAAMREKLRAKRRLKDTERFANLRGGIMTPHPSCGGETSDYSSPKLQPLLTSYDDFLPLTPNSSNSSLCDPKELVKDFKSICAAVACENGDLTDTFLPIRHNSEPCISQDVTNQVPLDAPDTSRIVPQSQDLVCSIPREPPKAFIIDGKSLPDTIAFVQNKNPEAKITQQQYLIIPSSKKSQLLLCPTPAANSIPVSSPAAQPVTFTLQKMLASPPKVSAPQPVLRAISSGLRLTTSNGQLNGATTPRPIRPAPQTLKRVQERSPAPKKAPSPAKKRAVTTSAVQVLNISASNGGQLISCSRPDLPIVTSRIGGQPMRFAFPVGQVVETSSAYTGQFISPGQTVATLPFMTSNGTANGMLESKFLVQPHRTAITPNGILQLPMGAQQLIRNPGTFIQTPVSGAFLTMDTRRPVHILPANCSPPRHAFAAQLPISSPRKQFFTPVSSNVMISSPGGPVEGINGETVQVSKTGPAEATTALS</sequence>
<name>A0ABD2QAD0_9PLAT</name>
<comment type="caution">
    <text evidence="2">The sequence shown here is derived from an EMBL/GenBank/DDBJ whole genome shotgun (WGS) entry which is preliminary data.</text>
</comment>
<dbReference type="Proteomes" id="UP001626550">
    <property type="component" value="Unassembled WGS sequence"/>
</dbReference>
<protein>
    <submittedName>
        <fullName evidence="2">Polycomb group protein asxl2</fullName>
    </submittedName>
</protein>
<reference evidence="2 3" key="1">
    <citation type="submission" date="2024-11" db="EMBL/GenBank/DDBJ databases">
        <title>Adaptive evolution of stress response genes in parasites aligns with host niche diversity.</title>
        <authorList>
            <person name="Hahn C."/>
            <person name="Resl P."/>
        </authorList>
    </citation>
    <scope>NUCLEOTIDE SEQUENCE [LARGE SCALE GENOMIC DNA]</scope>
    <source>
        <strain evidence="2">EGGRZ-B1_66</strain>
        <tissue evidence="2">Body</tissue>
    </source>
</reference>
<accession>A0ABD2QAD0</accession>
<feature type="region of interest" description="Disordered" evidence="1">
    <location>
        <begin position="385"/>
        <end position="429"/>
    </location>
</feature>
<dbReference type="EMBL" id="JBJKFK010000801">
    <property type="protein sequence ID" value="KAL3315201.1"/>
    <property type="molecule type" value="Genomic_DNA"/>
</dbReference>
<dbReference type="AlphaFoldDB" id="A0ABD2QAD0"/>
<evidence type="ECO:0000313" key="3">
    <source>
        <dbReference type="Proteomes" id="UP001626550"/>
    </source>
</evidence>
<feature type="compositionally biased region" description="Basic and acidic residues" evidence="1">
    <location>
        <begin position="32"/>
        <end position="41"/>
    </location>
</feature>
<feature type="region of interest" description="Disordered" evidence="1">
    <location>
        <begin position="32"/>
        <end position="103"/>
    </location>
</feature>
<keyword evidence="3" id="KW-1185">Reference proteome</keyword>
<gene>
    <name evidence="2" type="primary">ASXL2</name>
    <name evidence="2" type="ORF">Ciccas_006165</name>
</gene>
<proteinExistence type="predicted"/>
<feature type="compositionally biased region" description="Low complexity" evidence="1">
    <location>
        <begin position="413"/>
        <end position="423"/>
    </location>
</feature>
<feature type="compositionally biased region" description="Polar residues" evidence="1">
    <location>
        <begin position="89"/>
        <end position="99"/>
    </location>
</feature>
<evidence type="ECO:0000313" key="2">
    <source>
        <dbReference type="EMBL" id="KAL3315201.1"/>
    </source>
</evidence>
<evidence type="ECO:0000256" key="1">
    <source>
        <dbReference type="SAM" id="MobiDB-lite"/>
    </source>
</evidence>
<feature type="compositionally biased region" description="Low complexity" evidence="1">
    <location>
        <begin position="61"/>
        <end position="74"/>
    </location>
</feature>